<protein>
    <recommendedName>
        <fullName evidence="3">Ribbon-helix-helix protein, CopG family</fullName>
    </recommendedName>
</protein>
<name>A0ABX5QH42_9MICO</name>
<proteinExistence type="predicted"/>
<evidence type="ECO:0000313" key="2">
    <source>
        <dbReference type="Proteomes" id="UP000285768"/>
    </source>
</evidence>
<sequence>MNTLTLTLSTETRTALQDEADREHVSLERHINSILARRVARPSWPDLAENAALADEVERLEGERDRARDSAVLHEASEHRLRMEIEASLASGALVALTGFSHRYDELTNGVAL</sequence>
<reference evidence="1 2" key="1">
    <citation type="submission" date="2019-01" db="EMBL/GenBank/DDBJ databases">
        <title>Leucobacter muris sp. nov. isolated from the nose of a laboratory mouse.</title>
        <authorList>
            <person name="Benga L."/>
            <person name="Sproeer C."/>
            <person name="Schumann P."/>
            <person name="Verbarg S."/>
            <person name="Bunk B."/>
            <person name="Engelhardt E."/>
            <person name="Benten P.M."/>
            <person name="Sager M."/>
        </authorList>
    </citation>
    <scope>NUCLEOTIDE SEQUENCE [LARGE SCALE GENOMIC DNA]</scope>
    <source>
        <strain evidence="1 2">DSM 101948</strain>
    </source>
</reference>
<evidence type="ECO:0000313" key="1">
    <source>
        <dbReference type="EMBL" id="QAB18411.1"/>
    </source>
</evidence>
<evidence type="ECO:0008006" key="3">
    <source>
        <dbReference type="Google" id="ProtNLM"/>
    </source>
</evidence>
<dbReference type="Proteomes" id="UP000285768">
    <property type="component" value="Chromosome"/>
</dbReference>
<organism evidence="1 2">
    <name type="scientific">Leucobacter muris</name>
    <dbReference type="NCBI Taxonomy" id="1935379"/>
    <lineage>
        <taxon>Bacteria</taxon>
        <taxon>Bacillati</taxon>
        <taxon>Actinomycetota</taxon>
        <taxon>Actinomycetes</taxon>
        <taxon>Micrococcales</taxon>
        <taxon>Microbacteriaceae</taxon>
        <taxon>Leucobacter</taxon>
    </lineage>
</organism>
<gene>
    <name evidence="1" type="ORF">Leucomu_11235</name>
</gene>
<accession>A0ABX5QH42</accession>
<dbReference type="EMBL" id="CP035037">
    <property type="protein sequence ID" value="QAB18411.1"/>
    <property type="molecule type" value="Genomic_DNA"/>
</dbReference>
<keyword evidence="2" id="KW-1185">Reference proteome</keyword>